<evidence type="ECO:0000256" key="4">
    <source>
        <dbReference type="SAM" id="MobiDB-lite"/>
    </source>
</evidence>
<evidence type="ECO:0000313" key="7">
    <source>
        <dbReference type="EMBL" id="QNN77630.1"/>
    </source>
</evidence>
<evidence type="ECO:0000256" key="2">
    <source>
        <dbReference type="ARBA" id="ARBA00022801"/>
    </source>
</evidence>
<dbReference type="InterPro" id="IPR050300">
    <property type="entry name" value="GDXG_lipolytic_enzyme"/>
</dbReference>
<dbReference type="InterPro" id="IPR033140">
    <property type="entry name" value="Lipase_GDXG_put_SER_AS"/>
</dbReference>
<feature type="active site" evidence="3">
    <location>
        <position position="179"/>
    </location>
</feature>
<dbReference type="AlphaFoldDB" id="A0A7G9TC05"/>
<organism evidence="7 8">
    <name type="scientific">Pseudoxanthomonas mexicana</name>
    <dbReference type="NCBI Taxonomy" id="128785"/>
    <lineage>
        <taxon>Bacteria</taxon>
        <taxon>Pseudomonadati</taxon>
        <taxon>Pseudomonadota</taxon>
        <taxon>Gammaproteobacteria</taxon>
        <taxon>Lysobacterales</taxon>
        <taxon>Lysobacteraceae</taxon>
        <taxon>Pseudoxanthomonas</taxon>
    </lineage>
</organism>
<reference evidence="7 8" key="1">
    <citation type="submission" date="2020-08" db="EMBL/GenBank/DDBJ databases">
        <title>Streptomycin Non-resistant strain, P. mexicana.</title>
        <authorList>
            <person name="Ganesh-Kumar S."/>
            <person name="Zhe T."/>
            <person name="Yu Z."/>
            <person name="Min Y."/>
        </authorList>
    </citation>
    <scope>NUCLEOTIDE SEQUENCE [LARGE SCALE GENOMIC DNA]</scope>
    <source>
        <strain evidence="7 8">GTZY2</strain>
    </source>
</reference>
<evidence type="ECO:0000313" key="8">
    <source>
        <dbReference type="Proteomes" id="UP000515838"/>
    </source>
</evidence>
<dbReference type="EMBL" id="CP060731">
    <property type="protein sequence ID" value="QNN77630.1"/>
    <property type="molecule type" value="Genomic_DNA"/>
</dbReference>
<proteinExistence type="inferred from homology"/>
<keyword evidence="2 7" id="KW-0378">Hydrolase</keyword>
<feature type="transmembrane region" description="Helical" evidence="5">
    <location>
        <begin position="14"/>
        <end position="33"/>
    </location>
</feature>
<protein>
    <submittedName>
        <fullName evidence="7">Alpha/beta hydrolase</fullName>
    </submittedName>
</protein>
<evidence type="ECO:0000259" key="6">
    <source>
        <dbReference type="Pfam" id="PF07859"/>
    </source>
</evidence>
<comment type="similarity">
    <text evidence="1">Belongs to the 'GDXG' lipolytic enzyme family.</text>
</comment>
<dbReference type="Pfam" id="PF07859">
    <property type="entry name" value="Abhydrolase_3"/>
    <property type="match status" value="1"/>
</dbReference>
<dbReference type="Gene3D" id="3.40.50.1820">
    <property type="entry name" value="alpha/beta hydrolase"/>
    <property type="match status" value="1"/>
</dbReference>
<dbReference type="PANTHER" id="PTHR48081">
    <property type="entry name" value="AB HYDROLASE SUPERFAMILY PROTEIN C4A8.06C"/>
    <property type="match status" value="1"/>
</dbReference>
<keyword evidence="5" id="KW-1133">Transmembrane helix</keyword>
<evidence type="ECO:0000256" key="3">
    <source>
        <dbReference type="PROSITE-ProRule" id="PRU10038"/>
    </source>
</evidence>
<dbReference type="InterPro" id="IPR029058">
    <property type="entry name" value="AB_hydrolase_fold"/>
</dbReference>
<name>A0A7G9TC05_PSEMX</name>
<evidence type="ECO:0000256" key="1">
    <source>
        <dbReference type="ARBA" id="ARBA00010515"/>
    </source>
</evidence>
<keyword evidence="5" id="KW-0812">Transmembrane</keyword>
<dbReference type="SUPFAM" id="SSF53474">
    <property type="entry name" value="alpha/beta-Hydrolases"/>
    <property type="match status" value="1"/>
</dbReference>
<accession>A0A7G9TC05</accession>
<dbReference type="InterPro" id="IPR013094">
    <property type="entry name" value="AB_hydrolase_3"/>
</dbReference>
<sequence>MTAGEGRGGTVRRWALRVALALGVLGVGTWAAFQLSPWPSVLLIRWVFDRGAAEASEALRKHLPAGVTERAAVRYDATDPDALLDVYYPPNVQGGHERLTTVVWVHGGGFVSGRRQDVAHYLKILAARGFVVANVDYSIAPGATWPTPTRQVNAALSYLQAHADALNIDADRIVLAGDSAGAQIAAELANAITSPDHARRIGITPALAPRQLAGTLLFCGPYDASLVQWDSPFAGFMRTVLWSYMGRKDFLDDPRLDAFSVSRHVTPAFPPAFISAGNADPLEPHSHAMAAALQKQGVRVDALFFPKDHAPPLPHEYQFNLDSEAGRQAMERSVAFLHGLRGGGAAPPPTVERSDRQGQ</sequence>
<gene>
    <name evidence="7" type="ORF">IAE60_17270</name>
</gene>
<feature type="region of interest" description="Disordered" evidence="4">
    <location>
        <begin position="340"/>
        <end position="359"/>
    </location>
</feature>
<feature type="domain" description="Alpha/beta hydrolase fold-3" evidence="6">
    <location>
        <begin position="102"/>
        <end position="306"/>
    </location>
</feature>
<dbReference type="Proteomes" id="UP000515838">
    <property type="component" value="Chromosome"/>
</dbReference>
<keyword evidence="5" id="KW-0472">Membrane</keyword>
<dbReference type="GO" id="GO:0016787">
    <property type="term" value="F:hydrolase activity"/>
    <property type="evidence" value="ECO:0007669"/>
    <property type="project" value="UniProtKB-KW"/>
</dbReference>
<evidence type="ECO:0000256" key="5">
    <source>
        <dbReference type="SAM" id="Phobius"/>
    </source>
</evidence>
<dbReference type="PROSITE" id="PS01174">
    <property type="entry name" value="LIPASE_GDXG_SER"/>
    <property type="match status" value="1"/>
</dbReference>